<name>A0A8S2AV02_ARAAE</name>
<keyword evidence="2" id="KW-0812">Transmembrane</keyword>
<keyword evidence="2" id="KW-0472">Membrane</keyword>
<feature type="region of interest" description="Disordered" evidence="1">
    <location>
        <begin position="1"/>
        <end position="24"/>
    </location>
</feature>
<gene>
    <name evidence="3" type="ORF">AARE701A_LOCUS15840</name>
</gene>
<evidence type="ECO:0000256" key="1">
    <source>
        <dbReference type="SAM" id="MobiDB-lite"/>
    </source>
</evidence>
<sequence length="279" mass="31502">MANRQMEIETGFPTPLSSATDPPPPSRWWTQLYSLFLRRNELTQEEKSAIFLKPYLCGALTFFAVMTIFLYIDKLFCHVNFSVQSISVSPSCYATWHVDFLVNPSSWCPINCSGDDVYAKLGSLNAAVLKTSRKRGSRGGHTSFSVDLATEGNQRVFINTLLNVQGKTKDNIKSRLDLQEHCNRKELHLTPDGKAPIPIFRLKHDAKEVFLRWLQKDVKFSDGYSSSLANCVDLPGKKLTGMKSHDCHVLMQRLFPIAFAELMDKSVHDALSSKFSTFV</sequence>
<evidence type="ECO:0000256" key="2">
    <source>
        <dbReference type="SAM" id="Phobius"/>
    </source>
</evidence>
<dbReference type="AlphaFoldDB" id="A0A8S2AV02"/>
<reference evidence="3" key="1">
    <citation type="submission" date="2021-01" db="EMBL/GenBank/DDBJ databases">
        <authorList>
            <person name="Bezrukov I."/>
        </authorList>
    </citation>
    <scope>NUCLEOTIDE SEQUENCE</scope>
</reference>
<evidence type="ECO:0000313" key="3">
    <source>
        <dbReference type="EMBL" id="CAE6114411.1"/>
    </source>
</evidence>
<dbReference type="Proteomes" id="UP000682877">
    <property type="component" value="Chromosome 6"/>
</dbReference>
<keyword evidence="2" id="KW-1133">Transmembrane helix</keyword>
<accession>A0A8S2AV02</accession>
<protein>
    <submittedName>
        <fullName evidence="3">Uncharacterized protein</fullName>
    </submittedName>
</protein>
<keyword evidence="4" id="KW-1185">Reference proteome</keyword>
<feature type="transmembrane region" description="Helical" evidence="2">
    <location>
        <begin position="55"/>
        <end position="72"/>
    </location>
</feature>
<dbReference type="EMBL" id="LR999456">
    <property type="protein sequence ID" value="CAE6114411.1"/>
    <property type="molecule type" value="Genomic_DNA"/>
</dbReference>
<evidence type="ECO:0000313" key="4">
    <source>
        <dbReference type="Proteomes" id="UP000682877"/>
    </source>
</evidence>
<organism evidence="3 4">
    <name type="scientific">Arabidopsis arenosa</name>
    <name type="common">Sand rock-cress</name>
    <name type="synonym">Cardaminopsis arenosa</name>
    <dbReference type="NCBI Taxonomy" id="38785"/>
    <lineage>
        <taxon>Eukaryota</taxon>
        <taxon>Viridiplantae</taxon>
        <taxon>Streptophyta</taxon>
        <taxon>Embryophyta</taxon>
        <taxon>Tracheophyta</taxon>
        <taxon>Spermatophyta</taxon>
        <taxon>Magnoliopsida</taxon>
        <taxon>eudicotyledons</taxon>
        <taxon>Gunneridae</taxon>
        <taxon>Pentapetalae</taxon>
        <taxon>rosids</taxon>
        <taxon>malvids</taxon>
        <taxon>Brassicales</taxon>
        <taxon>Brassicaceae</taxon>
        <taxon>Camelineae</taxon>
        <taxon>Arabidopsis</taxon>
    </lineage>
</organism>
<proteinExistence type="predicted"/>